<reference evidence="2" key="1">
    <citation type="journal article" date="2022" name="Mol. Ecol. Resour.">
        <title>The genomes of chicory, endive, great burdock and yacon provide insights into Asteraceae palaeo-polyploidization history and plant inulin production.</title>
        <authorList>
            <person name="Fan W."/>
            <person name="Wang S."/>
            <person name="Wang H."/>
            <person name="Wang A."/>
            <person name="Jiang F."/>
            <person name="Liu H."/>
            <person name="Zhao H."/>
            <person name="Xu D."/>
            <person name="Zhang Y."/>
        </authorList>
    </citation>
    <scope>NUCLEOTIDE SEQUENCE [LARGE SCALE GENOMIC DNA]</scope>
    <source>
        <strain evidence="2">cv. Yunnan</strain>
    </source>
</reference>
<name>A0ACB8YEM7_9ASTR</name>
<sequence length="121" mass="13553">MNEFNQYYGEVSRELEAEKKRREMIPSSSRGRPWFDEPTDGLPAEELEQYLWSLGELKKKVLTRADELVMVNKYPAMLGVPTNVFGMGWNGFNGGQTVGVPAKAAVHGGFIFQHGGEIGKF</sequence>
<comment type="caution">
    <text evidence="1">The sequence shown here is derived from an EMBL/GenBank/DDBJ whole genome shotgun (WGS) entry which is preliminary data.</text>
</comment>
<evidence type="ECO:0000313" key="1">
    <source>
        <dbReference type="EMBL" id="KAI3683470.1"/>
    </source>
</evidence>
<gene>
    <name evidence="1" type="ORF">L1987_83974</name>
</gene>
<reference evidence="1 2" key="2">
    <citation type="journal article" date="2022" name="Mol. Ecol. Resour.">
        <title>The genomes of chicory, endive, great burdock and yacon provide insights into Asteraceae paleo-polyploidization history and plant inulin production.</title>
        <authorList>
            <person name="Fan W."/>
            <person name="Wang S."/>
            <person name="Wang H."/>
            <person name="Wang A."/>
            <person name="Jiang F."/>
            <person name="Liu H."/>
            <person name="Zhao H."/>
            <person name="Xu D."/>
            <person name="Zhang Y."/>
        </authorList>
    </citation>
    <scope>NUCLEOTIDE SEQUENCE [LARGE SCALE GENOMIC DNA]</scope>
    <source>
        <strain evidence="2">cv. Yunnan</strain>
        <tissue evidence="1">Leaves</tissue>
    </source>
</reference>
<dbReference type="EMBL" id="CM042045">
    <property type="protein sequence ID" value="KAI3683470.1"/>
    <property type="molecule type" value="Genomic_DNA"/>
</dbReference>
<accession>A0ACB8YEM7</accession>
<protein>
    <submittedName>
        <fullName evidence="1">Uncharacterized protein</fullName>
    </submittedName>
</protein>
<proteinExistence type="predicted"/>
<evidence type="ECO:0000313" key="2">
    <source>
        <dbReference type="Proteomes" id="UP001056120"/>
    </source>
</evidence>
<dbReference type="Proteomes" id="UP001056120">
    <property type="component" value="Linkage Group LG28"/>
</dbReference>
<organism evidence="1 2">
    <name type="scientific">Smallanthus sonchifolius</name>
    <dbReference type="NCBI Taxonomy" id="185202"/>
    <lineage>
        <taxon>Eukaryota</taxon>
        <taxon>Viridiplantae</taxon>
        <taxon>Streptophyta</taxon>
        <taxon>Embryophyta</taxon>
        <taxon>Tracheophyta</taxon>
        <taxon>Spermatophyta</taxon>
        <taxon>Magnoliopsida</taxon>
        <taxon>eudicotyledons</taxon>
        <taxon>Gunneridae</taxon>
        <taxon>Pentapetalae</taxon>
        <taxon>asterids</taxon>
        <taxon>campanulids</taxon>
        <taxon>Asterales</taxon>
        <taxon>Asteraceae</taxon>
        <taxon>Asteroideae</taxon>
        <taxon>Heliantheae alliance</taxon>
        <taxon>Millerieae</taxon>
        <taxon>Smallanthus</taxon>
    </lineage>
</organism>
<keyword evidence="2" id="KW-1185">Reference proteome</keyword>